<evidence type="ECO:0000256" key="1">
    <source>
        <dbReference type="ARBA" id="ARBA00022801"/>
    </source>
</evidence>
<comment type="caution">
    <text evidence="4">The sequence shown here is derived from an EMBL/GenBank/DDBJ whole genome shotgun (WGS) entry which is preliminary data.</text>
</comment>
<dbReference type="Proteomes" id="UP000305836">
    <property type="component" value="Unassembled WGS sequence"/>
</dbReference>
<dbReference type="Gene3D" id="3.40.50.1820">
    <property type="entry name" value="alpha/beta hydrolase"/>
    <property type="match status" value="1"/>
</dbReference>
<dbReference type="Pfam" id="PF00561">
    <property type="entry name" value="Abhydrolase_1"/>
    <property type="match status" value="1"/>
</dbReference>
<proteinExistence type="predicted"/>
<keyword evidence="5" id="KW-1185">Reference proteome</keyword>
<sequence length="366" mass="38925">MSTATRSSRLAHLRSVRALAIVIAAVAAIAGLLIAAEPAASARTGSDRARSASGTAPTYDGSAAPGAALADQRACSLNPSPPPGFVERKVKVNGIGINYVRGGHGPTLLLLHGYPQTWFTWDHVLPALAQHYTVVAPDLPGAGLSDAPASSAAYTKKAMAADIYALMVKLGLSHNLRVVGHDIGTTVAYPYAAAHRDDVVKLVLSEAPIPDPVIYTFPSLTPNGPGLWWFGLFAEKNGLAEDLMTGREQQWVTDFMPTSEVVKGALTPCDLAIYAHFLALPGHLRASIEWFATLPQDVKDNAISQQTKLSMPVLAIGASGNLGTREATWVRQYATNVTGLVIPNSGHWLYQEHPAELTSVLLQFLR</sequence>
<dbReference type="EMBL" id="SZPZ01000001">
    <property type="protein sequence ID" value="TKK82828.1"/>
    <property type="molecule type" value="Genomic_DNA"/>
</dbReference>
<dbReference type="PRINTS" id="PR00111">
    <property type="entry name" value="ABHYDROLASE"/>
</dbReference>
<dbReference type="OrthoDB" id="9812774at2"/>
<gene>
    <name evidence="4" type="ORF">FDA38_08735</name>
</gene>
<keyword evidence="1 4" id="KW-0378">Hydrolase</keyword>
<evidence type="ECO:0000313" key="5">
    <source>
        <dbReference type="Proteomes" id="UP000305836"/>
    </source>
</evidence>
<dbReference type="PANTHER" id="PTHR43329">
    <property type="entry name" value="EPOXIDE HYDROLASE"/>
    <property type="match status" value="1"/>
</dbReference>
<evidence type="ECO:0000259" key="3">
    <source>
        <dbReference type="Pfam" id="PF00561"/>
    </source>
</evidence>
<accession>A0A4U3M272</accession>
<dbReference type="InterPro" id="IPR029058">
    <property type="entry name" value="AB_hydrolase_fold"/>
</dbReference>
<dbReference type="AlphaFoldDB" id="A0A4U3M272"/>
<organism evidence="4 5">
    <name type="scientific">Kribbella jiaozuonensis</name>
    <dbReference type="NCBI Taxonomy" id="2575441"/>
    <lineage>
        <taxon>Bacteria</taxon>
        <taxon>Bacillati</taxon>
        <taxon>Actinomycetota</taxon>
        <taxon>Actinomycetes</taxon>
        <taxon>Propionibacteriales</taxon>
        <taxon>Kribbellaceae</taxon>
        <taxon>Kribbella</taxon>
    </lineage>
</organism>
<dbReference type="GO" id="GO:0016787">
    <property type="term" value="F:hydrolase activity"/>
    <property type="evidence" value="ECO:0007669"/>
    <property type="project" value="UniProtKB-KW"/>
</dbReference>
<reference evidence="4 5" key="1">
    <citation type="submission" date="2019-04" db="EMBL/GenBank/DDBJ databases">
        <title>Kribbella sp. NEAU-THZ 27 nov., a novel actinomycete isolated from soil.</title>
        <authorList>
            <person name="Duan L."/>
        </authorList>
    </citation>
    <scope>NUCLEOTIDE SEQUENCE [LARGE SCALE GENOMIC DNA]</scope>
    <source>
        <strain evidence="5">NEAU-THZ27</strain>
    </source>
</reference>
<dbReference type="InterPro" id="IPR000073">
    <property type="entry name" value="AB_hydrolase_1"/>
</dbReference>
<evidence type="ECO:0000313" key="4">
    <source>
        <dbReference type="EMBL" id="TKK82828.1"/>
    </source>
</evidence>
<evidence type="ECO:0000256" key="2">
    <source>
        <dbReference type="SAM" id="MobiDB-lite"/>
    </source>
</evidence>
<name>A0A4U3M272_9ACTN</name>
<feature type="domain" description="AB hydrolase-1" evidence="3">
    <location>
        <begin position="106"/>
        <end position="354"/>
    </location>
</feature>
<dbReference type="PRINTS" id="PR00412">
    <property type="entry name" value="EPOXHYDRLASE"/>
</dbReference>
<feature type="region of interest" description="Disordered" evidence="2">
    <location>
        <begin position="44"/>
        <end position="64"/>
    </location>
</feature>
<dbReference type="RefSeq" id="WP_137253517.1">
    <property type="nucleotide sequence ID" value="NZ_JBHSPQ010000001.1"/>
</dbReference>
<dbReference type="SUPFAM" id="SSF53474">
    <property type="entry name" value="alpha/beta-Hydrolases"/>
    <property type="match status" value="1"/>
</dbReference>
<protein>
    <submittedName>
        <fullName evidence="4">Alpha/beta hydrolase</fullName>
    </submittedName>
</protein>
<dbReference type="InterPro" id="IPR000639">
    <property type="entry name" value="Epox_hydrolase-like"/>
</dbReference>